<dbReference type="Proteomes" id="UP001152798">
    <property type="component" value="Chromosome 7"/>
</dbReference>
<sequence length="165" mass="18921">MEHWDRRLCYVENALFFVRQPGIGKLQENIDYFRISSATISRHNNDLFACVNSVSRTIQGSSRLCSGLWRDRQLGEVEGRSDQNASDNRGPLLRLLATLADLRPLVLLHTRLWQVLHGRSAAILRALLFWMPLDLWYGTVLFRKGSYLGLELSPAVSFKTCEDLE</sequence>
<organism evidence="1 2">
    <name type="scientific">Nezara viridula</name>
    <name type="common">Southern green stink bug</name>
    <name type="synonym">Cimex viridulus</name>
    <dbReference type="NCBI Taxonomy" id="85310"/>
    <lineage>
        <taxon>Eukaryota</taxon>
        <taxon>Metazoa</taxon>
        <taxon>Ecdysozoa</taxon>
        <taxon>Arthropoda</taxon>
        <taxon>Hexapoda</taxon>
        <taxon>Insecta</taxon>
        <taxon>Pterygota</taxon>
        <taxon>Neoptera</taxon>
        <taxon>Paraneoptera</taxon>
        <taxon>Hemiptera</taxon>
        <taxon>Heteroptera</taxon>
        <taxon>Panheteroptera</taxon>
        <taxon>Pentatomomorpha</taxon>
        <taxon>Pentatomoidea</taxon>
        <taxon>Pentatomidae</taxon>
        <taxon>Pentatominae</taxon>
        <taxon>Nezara</taxon>
    </lineage>
</organism>
<protein>
    <submittedName>
        <fullName evidence="1">Uncharacterized protein</fullName>
    </submittedName>
</protein>
<name>A0A9P0HT60_NEZVI</name>
<dbReference type="EMBL" id="OV725083">
    <property type="protein sequence ID" value="CAH1407820.1"/>
    <property type="molecule type" value="Genomic_DNA"/>
</dbReference>
<gene>
    <name evidence="1" type="ORF">NEZAVI_LOCUS15453</name>
</gene>
<evidence type="ECO:0000313" key="2">
    <source>
        <dbReference type="Proteomes" id="UP001152798"/>
    </source>
</evidence>
<keyword evidence="2" id="KW-1185">Reference proteome</keyword>
<evidence type="ECO:0000313" key="1">
    <source>
        <dbReference type="EMBL" id="CAH1407820.1"/>
    </source>
</evidence>
<reference evidence="1" key="1">
    <citation type="submission" date="2022-01" db="EMBL/GenBank/DDBJ databases">
        <authorList>
            <person name="King R."/>
        </authorList>
    </citation>
    <scope>NUCLEOTIDE SEQUENCE</scope>
</reference>
<proteinExistence type="predicted"/>
<accession>A0A9P0HT60</accession>
<dbReference type="AlphaFoldDB" id="A0A9P0HT60"/>